<protein>
    <submittedName>
        <fullName evidence="1">Uncharacterized protein</fullName>
    </submittedName>
</protein>
<evidence type="ECO:0000313" key="1">
    <source>
        <dbReference type="EMBL" id="CDW78593.1"/>
    </source>
</evidence>
<dbReference type="Proteomes" id="UP000039865">
    <property type="component" value="Unassembled WGS sequence"/>
</dbReference>
<organism evidence="1 2">
    <name type="scientific">Stylonychia lemnae</name>
    <name type="common">Ciliate</name>
    <dbReference type="NCBI Taxonomy" id="5949"/>
    <lineage>
        <taxon>Eukaryota</taxon>
        <taxon>Sar</taxon>
        <taxon>Alveolata</taxon>
        <taxon>Ciliophora</taxon>
        <taxon>Intramacronucleata</taxon>
        <taxon>Spirotrichea</taxon>
        <taxon>Stichotrichia</taxon>
        <taxon>Sporadotrichida</taxon>
        <taxon>Oxytrichidae</taxon>
        <taxon>Stylonychinae</taxon>
        <taxon>Stylonychia</taxon>
    </lineage>
</organism>
<dbReference type="EMBL" id="CCKQ01007234">
    <property type="protein sequence ID" value="CDW78593.1"/>
    <property type="molecule type" value="Genomic_DNA"/>
</dbReference>
<sequence length="72" mass="8541">MSIVQRSLNYLRNNPVATYIVVGIVLSTARNQQVRDHYLKHYHRFDVERKQELEEYLANGGKLHQDDPKLNF</sequence>
<dbReference type="InParanoid" id="A0A078ACN0"/>
<name>A0A078ACN0_STYLE</name>
<reference evidence="1 2" key="1">
    <citation type="submission" date="2014-06" db="EMBL/GenBank/DDBJ databases">
        <authorList>
            <person name="Swart Estienne"/>
        </authorList>
    </citation>
    <scope>NUCLEOTIDE SEQUENCE [LARGE SCALE GENOMIC DNA]</scope>
    <source>
        <strain evidence="1 2">130c</strain>
    </source>
</reference>
<keyword evidence="2" id="KW-1185">Reference proteome</keyword>
<dbReference type="AlphaFoldDB" id="A0A078ACN0"/>
<gene>
    <name evidence="1" type="primary">Contig12407.g13244</name>
    <name evidence="1" type="ORF">STYLEM_7573</name>
</gene>
<accession>A0A078ACN0</accession>
<proteinExistence type="predicted"/>
<evidence type="ECO:0000313" key="2">
    <source>
        <dbReference type="Proteomes" id="UP000039865"/>
    </source>
</evidence>